<feature type="domain" description="Trimeric autotransporter adhesin YadA-like stalk" evidence="13">
    <location>
        <begin position="370"/>
        <end position="410"/>
    </location>
</feature>
<dbReference type="Proteomes" id="UP000473571">
    <property type="component" value="Unassembled WGS sequence"/>
</dbReference>
<evidence type="ECO:0000313" key="15">
    <source>
        <dbReference type="Proteomes" id="UP000473571"/>
    </source>
</evidence>
<evidence type="ECO:0008006" key="16">
    <source>
        <dbReference type="Google" id="ProtNLM"/>
    </source>
</evidence>
<dbReference type="SUPFAM" id="SSF54523">
    <property type="entry name" value="Pili subunits"/>
    <property type="match status" value="1"/>
</dbReference>
<evidence type="ECO:0000256" key="10">
    <source>
        <dbReference type="ARBA" id="ARBA00023237"/>
    </source>
</evidence>
<dbReference type="GO" id="GO:0009279">
    <property type="term" value="C:cell outer membrane"/>
    <property type="evidence" value="ECO:0007669"/>
    <property type="project" value="UniProtKB-SubCell"/>
</dbReference>
<evidence type="ECO:0000256" key="1">
    <source>
        <dbReference type="ARBA" id="ARBA00004241"/>
    </source>
</evidence>
<evidence type="ECO:0000256" key="2">
    <source>
        <dbReference type="ARBA" id="ARBA00004442"/>
    </source>
</evidence>
<evidence type="ECO:0000256" key="8">
    <source>
        <dbReference type="ARBA" id="ARBA00022927"/>
    </source>
</evidence>
<comment type="subcellular location">
    <subcellularLocation>
        <location evidence="2">Cell outer membrane</location>
    </subcellularLocation>
    <subcellularLocation>
        <location evidence="1">Cell surface</location>
    </subcellularLocation>
</comment>
<dbReference type="AlphaFoldDB" id="A0A6L3NII4"/>
<evidence type="ECO:0000256" key="5">
    <source>
        <dbReference type="ARBA" id="ARBA00022452"/>
    </source>
</evidence>
<keyword evidence="4" id="KW-0813">Transport</keyword>
<comment type="caution">
    <text evidence="14">The sequence shown here is derived from an EMBL/GenBank/DDBJ whole genome shotgun (WGS) entry which is preliminary data.</text>
</comment>
<evidence type="ECO:0000256" key="4">
    <source>
        <dbReference type="ARBA" id="ARBA00022448"/>
    </source>
</evidence>
<dbReference type="InterPro" id="IPR045584">
    <property type="entry name" value="Pilin-like"/>
</dbReference>
<keyword evidence="5" id="KW-1134">Transmembrane beta strand</keyword>
<accession>A0A6L3NII4</accession>
<dbReference type="GO" id="GO:0015031">
    <property type="term" value="P:protein transport"/>
    <property type="evidence" value="ECO:0007669"/>
    <property type="project" value="UniProtKB-KW"/>
</dbReference>
<dbReference type="Pfam" id="PF05662">
    <property type="entry name" value="YadA_stalk"/>
    <property type="match status" value="3"/>
</dbReference>
<dbReference type="Gene3D" id="3.30.1300.30">
    <property type="entry name" value="GSPII I/J protein-like"/>
    <property type="match status" value="1"/>
</dbReference>
<dbReference type="InterPro" id="IPR008635">
    <property type="entry name" value="Coiled_stalk_dom"/>
</dbReference>
<dbReference type="InterPro" id="IPR005594">
    <property type="entry name" value="YadA_C"/>
</dbReference>
<dbReference type="SUPFAM" id="SSF101967">
    <property type="entry name" value="Adhesin YadA, collagen-binding domain"/>
    <property type="match status" value="1"/>
</dbReference>
<dbReference type="GO" id="GO:0009986">
    <property type="term" value="C:cell surface"/>
    <property type="evidence" value="ECO:0007669"/>
    <property type="project" value="UniProtKB-SubCell"/>
</dbReference>
<evidence type="ECO:0000259" key="12">
    <source>
        <dbReference type="Pfam" id="PF03895"/>
    </source>
</evidence>
<feature type="domain" description="Trimeric autotransporter adhesin YadA-like stalk" evidence="13">
    <location>
        <begin position="449"/>
        <end position="485"/>
    </location>
</feature>
<organism evidence="14 15">
    <name type="scientific">Burkholderia territorii</name>
    <dbReference type="NCBI Taxonomy" id="1503055"/>
    <lineage>
        <taxon>Bacteria</taxon>
        <taxon>Pseudomonadati</taxon>
        <taxon>Pseudomonadota</taxon>
        <taxon>Betaproteobacteria</taxon>
        <taxon>Burkholderiales</taxon>
        <taxon>Burkholderiaceae</taxon>
        <taxon>Burkholderia</taxon>
        <taxon>Burkholderia cepacia complex</taxon>
    </lineage>
</organism>
<feature type="domain" description="Trimeric autotransporter adhesin YadA-like C-terminal membrane anchor" evidence="12">
    <location>
        <begin position="513"/>
        <end position="574"/>
    </location>
</feature>
<name>A0A6L3NII4_9BURK</name>
<keyword evidence="7" id="KW-0732">Signal</keyword>
<keyword evidence="9" id="KW-0472">Membrane</keyword>
<comment type="similarity">
    <text evidence="3">Belongs to the autotransporter-2 (AT-2) (TC 1.B.40) family.</text>
</comment>
<evidence type="ECO:0000256" key="11">
    <source>
        <dbReference type="SAM" id="MobiDB-lite"/>
    </source>
</evidence>
<dbReference type="Gene3D" id="1.20.5.170">
    <property type="match status" value="2"/>
</dbReference>
<feature type="region of interest" description="Disordered" evidence="11">
    <location>
        <begin position="338"/>
        <end position="358"/>
    </location>
</feature>
<gene>
    <name evidence="14" type="ORF">F7R13_10180</name>
</gene>
<evidence type="ECO:0000259" key="13">
    <source>
        <dbReference type="Pfam" id="PF05662"/>
    </source>
</evidence>
<sequence>MIIQWIGYTGMKNYLSSSPGAVIRNSTVAPKKAQLLALNILALAVGVACSQSSFAAIAIGTCGSVQSGTNASVAQNCAGASASNPVGGAIAIGDNTVNPAVANGDDTLAIESGATATGASSIAIGHQASALNSGTKQTAATAVGSYSTAGGDSSTALGGFATASGTNGAAIGAHAQAVAAGATAIGAGATANNAGDIALGAGSSTDTAHAGAVGPYGGNAAGNATSVLSVGTAGNERQIQNVAPGGISATSTDAINGSQLYLTIRGINGAFANTAAALGGGAAFNPSSGVFTMPSYVVQGATYTNVGAALNGLDAVLTSVRSTASKALSIAQNSVQYDASQDGSGSGGTNGGGSTSVTLNPGGALAGVRNLAAGAVGPMSNDAVNGSQLYATNQNIASVQGSVTNLTNQITNGTIGIVQQGGGTSAPITVGAQTGGTQINVTGTEGDRRISGLASGVAANDAVNVGQMNEAIQQGSSSAVNQANAYTNQQVSGLSRRLDAVGAEAMAASSLIPNARANGNIQLAVAAGTYGGATALAVGANAWLSDRLLINAHMAHSTGSGGRLGASVGATYGF</sequence>
<dbReference type="EMBL" id="VZOL01000086">
    <property type="protein sequence ID" value="KAB0683354.1"/>
    <property type="molecule type" value="Genomic_DNA"/>
</dbReference>
<keyword evidence="6" id="KW-0812">Transmembrane</keyword>
<keyword evidence="8" id="KW-0653">Protein transport</keyword>
<reference evidence="14 15" key="1">
    <citation type="submission" date="2019-09" db="EMBL/GenBank/DDBJ databases">
        <title>Draft genome sequences of 48 bacterial type strains from the CCUG.</title>
        <authorList>
            <person name="Tunovic T."/>
            <person name="Pineiro-Iglesias B."/>
            <person name="Unosson C."/>
            <person name="Inganas E."/>
            <person name="Ohlen M."/>
            <person name="Cardew S."/>
            <person name="Jensie-Markopoulos S."/>
            <person name="Salva-Serra F."/>
            <person name="Jaen-Luchoro D."/>
            <person name="Karlsson R."/>
            <person name="Svensson-Stadler L."/>
            <person name="Chun J."/>
            <person name="Moore E."/>
        </authorList>
    </citation>
    <scope>NUCLEOTIDE SEQUENCE [LARGE SCALE GENOMIC DNA]</scope>
    <source>
        <strain evidence="14 15">CCUG 65687</strain>
    </source>
</reference>
<dbReference type="Gene3D" id="6.10.250.2030">
    <property type="match status" value="1"/>
</dbReference>
<dbReference type="Pfam" id="PF03895">
    <property type="entry name" value="YadA_anchor"/>
    <property type="match status" value="1"/>
</dbReference>
<feature type="domain" description="Trimeric autotransporter adhesin YadA-like stalk" evidence="13">
    <location>
        <begin position="238"/>
        <end position="278"/>
    </location>
</feature>
<evidence type="ECO:0000256" key="9">
    <source>
        <dbReference type="ARBA" id="ARBA00023136"/>
    </source>
</evidence>
<protein>
    <recommendedName>
        <fullName evidence="16">Adhesin</fullName>
    </recommendedName>
</protein>
<evidence type="ECO:0000256" key="6">
    <source>
        <dbReference type="ARBA" id="ARBA00022692"/>
    </source>
</evidence>
<feature type="compositionally biased region" description="Gly residues" evidence="11">
    <location>
        <begin position="344"/>
        <end position="354"/>
    </location>
</feature>
<dbReference type="Gene3D" id="2.150.10.10">
    <property type="entry name" value="Serralysin-like metalloprotease, C-terminal"/>
    <property type="match status" value="1"/>
</dbReference>
<evidence type="ECO:0000256" key="7">
    <source>
        <dbReference type="ARBA" id="ARBA00022729"/>
    </source>
</evidence>
<proteinExistence type="inferred from homology"/>
<dbReference type="InterPro" id="IPR011049">
    <property type="entry name" value="Serralysin-like_metalloprot_C"/>
</dbReference>
<evidence type="ECO:0000313" key="14">
    <source>
        <dbReference type="EMBL" id="KAB0683354.1"/>
    </source>
</evidence>
<keyword evidence="10" id="KW-0998">Cell outer membrane</keyword>
<evidence type="ECO:0000256" key="3">
    <source>
        <dbReference type="ARBA" id="ARBA00005848"/>
    </source>
</evidence>